<dbReference type="PANTHER" id="PTHR16684">
    <property type="entry name" value="CENTROMERE PROTEIN C"/>
    <property type="match status" value="1"/>
</dbReference>
<dbReference type="GO" id="GO:0051382">
    <property type="term" value="P:kinetochore assembly"/>
    <property type="evidence" value="ECO:0007669"/>
    <property type="project" value="InterPro"/>
</dbReference>
<evidence type="ECO:0000256" key="2">
    <source>
        <dbReference type="ARBA" id="ARBA00010291"/>
    </source>
</evidence>
<dbReference type="PANTHER" id="PTHR16684:SF11">
    <property type="entry name" value="CENTROMERE PROTEIN C"/>
    <property type="match status" value="1"/>
</dbReference>
<evidence type="ECO:0000313" key="5">
    <source>
        <dbReference type="EMBL" id="CAK7356640.1"/>
    </source>
</evidence>
<dbReference type="GO" id="GO:0019237">
    <property type="term" value="F:centromeric DNA binding"/>
    <property type="evidence" value="ECO:0007669"/>
    <property type="project" value="InterPro"/>
</dbReference>
<dbReference type="EMBL" id="CAWUPB010001197">
    <property type="protein sequence ID" value="CAK7356640.1"/>
    <property type="molecule type" value="Genomic_DNA"/>
</dbReference>
<evidence type="ECO:0000256" key="3">
    <source>
        <dbReference type="ARBA" id="ARBA00023242"/>
    </source>
</evidence>
<keyword evidence="3" id="KW-0539">Nucleus</keyword>
<organism evidence="5 6">
    <name type="scientific">Dovyalis caffra</name>
    <dbReference type="NCBI Taxonomy" id="77055"/>
    <lineage>
        <taxon>Eukaryota</taxon>
        <taxon>Viridiplantae</taxon>
        <taxon>Streptophyta</taxon>
        <taxon>Embryophyta</taxon>
        <taxon>Tracheophyta</taxon>
        <taxon>Spermatophyta</taxon>
        <taxon>Magnoliopsida</taxon>
        <taxon>eudicotyledons</taxon>
        <taxon>Gunneridae</taxon>
        <taxon>Pentapetalae</taxon>
        <taxon>rosids</taxon>
        <taxon>fabids</taxon>
        <taxon>Malpighiales</taxon>
        <taxon>Salicaceae</taxon>
        <taxon>Flacourtieae</taxon>
        <taxon>Dovyalis</taxon>
    </lineage>
</organism>
<dbReference type="AlphaFoldDB" id="A0AAV1SVT0"/>
<dbReference type="GO" id="GO:0000776">
    <property type="term" value="C:kinetochore"/>
    <property type="evidence" value="ECO:0007669"/>
    <property type="project" value="InterPro"/>
</dbReference>
<accession>A0AAV1SVT0</accession>
<feature type="region of interest" description="Disordered" evidence="4">
    <location>
        <begin position="64"/>
        <end position="83"/>
    </location>
</feature>
<sequence>MTNLVDPLQGYSGLSLFHRTLGSLPQPLNDPDSHHDDLLSAHNLLKSLPVQNSDKLIEQAKSILDATSEPGNADLPNDVMPEDKSEVVVRKAAESPRARRPGLGRKRARFSLIPNSR</sequence>
<evidence type="ECO:0000313" key="6">
    <source>
        <dbReference type="Proteomes" id="UP001314170"/>
    </source>
</evidence>
<gene>
    <name evidence="5" type="ORF">DCAF_LOCUS26914</name>
</gene>
<evidence type="ECO:0000256" key="4">
    <source>
        <dbReference type="SAM" id="MobiDB-lite"/>
    </source>
</evidence>
<name>A0AAV1SVT0_9ROSI</name>
<comment type="similarity">
    <text evidence="2">Belongs to the CENP-C/MIF2 family.</text>
</comment>
<dbReference type="Proteomes" id="UP001314170">
    <property type="component" value="Unassembled WGS sequence"/>
</dbReference>
<feature type="region of interest" description="Disordered" evidence="4">
    <location>
        <begin position="89"/>
        <end position="117"/>
    </location>
</feature>
<keyword evidence="6" id="KW-1185">Reference proteome</keyword>
<comment type="caution">
    <text evidence="5">The sequence shown here is derived from an EMBL/GenBank/DDBJ whole genome shotgun (WGS) entry which is preliminary data.</text>
</comment>
<dbReference type="GO" id="GO:0051455">
    <property type="term" value="P:spindle attachment to meiosis I kinetochore"/>
    <property type="evidence" value="ECO:0007669"/>
    <property type="project" value="TreeGrafter"/>
</dbReference>
<dbReference type="GO" id="GO:0051315">
    <property type="term" value="P:attachment of mitotic spindle microtubules to kinetochore"/>
    <property type="evidence" value="ECO:0007669"/>
    <property type="project" value="TreeGrafter"/>
</dbReference>
<proteinExistence type="inferred from homology"/>
<dbReference type="InterPro" id="IPR028386">
    <property type="entry name" value="CENP-C/Mif2/cnp3"/>
</dbReference>
<feature type="compositionally biased region" description="Basic residues" evidence="4">
    <location>
        <begin position="98"/>
        <end position="109"/>
    </location>
</feature>
<comment type="subcellular location">
    <subcellularLocation>
        <location evidence="1">Nucleus</location>
    </subcellularLocation>
</comment>
<dbReference type="GO" id="GO:0005634">
    <property type="term" value="C:nucleus"/>
    <property type="evidence" value="ECO:0007669"/>
    <property type="project" value="UniProtKB-SubCell"/>
</dbReference>
<reference evidence="5 6" key="1">
    <citation type="submission" date="2024-01" db="EMBL/GenBank/DDBJ databases">
        <authorList>
            <person name="Waweru B."/>
        </authorList>
    </citation>
    <scope>NUCLEOTIDE SEQUENCE [LARGE SCALE GENOMIC DNA]</scope>
</reference>
<evidence type="ECO:0000256" key="1">
    <source>
        <dbReference type="ARBA" id="ARBA00004123"/>
    </source>
</evidence>
<protein>
    <submittedName>
        <fullName evidence="5">Uncharacterized protein</fullName>
    </submittedName>
</protein>